<evidence type="ECO:0000313" key="8">
    <source>
        <dbReference type="Proteomes" id="UP000198620"/>
    </source>
</evidence>
<reference evidence="7 8" key="1">
    <citation type="submission" date="2016-10" db="EMBL/GenBank/DDBJ databases">
        <authorList>
            <person name="de Groot N.N."/>
        </authorList>
    </citation>
    <scope>NUCLEOTIDE SEQUENCE [LARGE SCALE GENOMIC DNA]</scope>
    <source>
        <strain evidence="7 8">Nv1</strain>
    </source>
</reference>
<sequence>MEMAPRFFRQGPSLLTRLIFFVVLSLVLMAIDTRFKYLAEIRQAFSTAIYPIQKLANVPSTVYGRASEFFLSHGLVEENEHLKQQHLIDSGQLQRLHALQAENAQLRNLLQTAQRMDGQAVMAEILHVPRDPFNRKVMLDKGSQGGVQPGQVVVDDAGVVGQITRIYPWMSEVTLITDKDHSVPVHVVRNGLRSVVSGTGKDGALELRYVAVNTDIQEGDLLATSGIDGVYPPGLPVAVVSRIERNSTYVFARVTCTPAAGVGNNRQLLILSLLTPVVEIPAEVLEIKPEKKKREKVGVR</sequence>
<proteinExistence type="inferred from homology"/>
<evidence type="ECO:0000259" key="6">
    <source>
        <dbReference type="Pfam" id="PF04085"/>
    </source>
</evidence>
<dbReference type="PIRSF" id="PIRSF038471">
    <property type="entry name" value="MreC"/>
    <property type="match status" value="1"/>
</dbReference>
<dbReference type="InterPro" id="IPR042177">
    <property type="entry name" value="Cell/Rod_1"/>
</dbReference>
<dbReference type="EMBL" id="FOBH01000004">
    <property type="protein sequence ID" value="SEL03514.1"/>
    <property type="molecule type" value="Genomic_DNA"/>
</dbReference>
<dbReference type="InterPro" id="IPR055342">
    <property type="entry name" value="MreC_beta-barrel_core"/>
</dbReference>
<dbReference type="Gene3D" id="2.40.10.350">
    <property type="entry name" value="Rod shape-determining protein MreC, domain 2"/>
    <property type="match status" value="1"/>
</dbReference>
<dbReference type="GO" id="GO:0008360">
    <property type="term" value="P:regulation of cell shape"/>
    <property type="evidence" value="ECO:0007669"/>
    <property type="project" value="UniProtKB-KW"/>
</dbReference>
<evidence type="ECO:0000313" key="7">
    <source>
        <dbReference type="EMBL" id="SEL03514.1"/>
    </source>
</evidence>
<evidence type="ECO:0000256" key="2">
    <source>
        <dbReference type="ARBA" id="ARBA00013855"/>
    </source>
</evidence>
<dbReference type="InterPro" id="IPR007221">
    <property type="entry name" value="MreC"/>
</dbReference>
<keyword evidence="8" id="KW-1185">Reference proteome</keyword>
<gene>
    <name evidence="7" type="ORF">SAMN05216387_104191</name>
</gene>
<organism evidence="7 8">
    <name type="scientific">Nitrosovibrio tenuis</name>
    <dbReference type="NCBI Taxonomy" id="1233"/>
    <lineage>
        <taxon>Bacteria</taxon>
        <taxon>Pseudomonadati</taxon>
        <taxon>Pseudomonadota</taxon>
        <taxon>Betaproteobacteria</taxon>
        <taxon>Nitrosomonadales</taxon>
        <taxon>Nitrosomonadaceae</taxon>
        <taxon>Nitrosovibrio</taxon>
    </lineage>
</organism>
<dbReference type="InterPro" id="IPR042175">
    <property type="entry name" value="Cell/Rod_MreC_2"/>
</dbReference>
<dbReference type="Gene3D" id="2.40.10.340">
    <property type="entry name" value="Rod shape-determining protein MreC, domain 1"/>
    <property type="match status" value="1"/>
</dbReference>
<dbReference type="NCBIfam" id="TIGR00219">
    <property type="entry name" value="mreC"/>
    <property type="match status" value="1"/>
</dbReference>
<evidence type="ECO:0000256" key="3">
    <source>
        <dbReference type="ARBA" id="ARBA00022960"/>
    </source>
</evidence>
<dbReference type="GO" id="GO:0005886">
    <property type="term" value="C:plasma membrane"/>
    <property type="evidence" value="ECO:0007669"/>
    <property type="project" value="TreeGrafter"/>
</dbReference>
<evidence type="ECO:0000256" key="5">
    <source>
        <dbReference type="PIRNR" id="PIRNR038471"/>
    </source>
</evidence>
<dbReference type="PANTHER" id="PTHR34138">
    <property type="entry name" value="CELL SHAPE-DETERMINING PROTEIN MREC"/>
    <property type="match status" value="1"/>
</dbReference>
<dbReference type="OrthoDB" id="9808025at2"/>
<protein>
    <recommendedName>
        <fullName evidence="2 5">Cell shape-determining protein MreC</fullName>
    </recommendedName>
    <alternativeName>
        <fullName evidence="4 5">Cell shape protein MreC</fullName>
    </alternativeName>
</protein>
<dbReference type="AlphaFoldDB" id="A0A1H7LX53"/>
<feature type="domain" description="Rod shape-determining protein MreC beta-barrel core" evidence="6">
    <location>
        <begin position="127"/>
        <end position="271"/>
    </location>
</feature>
<dbReference type="PANTHER" id="PTHR34138:SF1">
    <property type="entry name" value="CELL SHAPE-DETERMINING PROTEIN MREC"/>
    <property type="match status" value="1"/>
</dbReference>
<evidence type="ECO:0000256" key="4">
    <source>
        <dbReference type="ARBA" id="ARBA00032089"/>
    </source>
</evidence>
<dbReference type="STRING" id="1233.SAMN05216387_104191"/>
<accession>A0A1H7LX53</accession>
<dbReference type="Proteomes" id="UP000198620">
    <property type="component" value="Unassembled WGS sequence"/>
</dbReference>
<name>A0A1H7LX53_9PROT</name>
<keyword evidence="3 5" id="KW-0133">Cell shape</keyword>
<dbReference type="Pfam" id="PF04085">
    <property type="entry name" value="MreC"/>
    <property type="match status" value="1"/>
</dbReference>
<evidence type="ECO:0000256" key="1">
    <source>
        <dbReference type="ARBA" id="ARBA00009369"/>
    </source>
</evidence>
<comment type="function">
    <text evidence="5">Involved in formation and maintenance of cell shape.</text>
</comment>
<comment type="similarity">
    <text evidence="1 5">Belongs to the MreC family.</text>
</comment>